<name>A0A381UPZ1_9ZZZZ</name>
<dbReference type="PANTHER" id="PTHR33823:SF4">
    <property type="entry name" value="GENERAL STRESS PROTEIN 16O"/>
    <property type="match status" value="1"/>
</dbReference>
<dbReference type="PANTHER" id="PTHR33823">
    <property type="entry name" value="RNA POLYMERASE-BINDING TRANSCRIPTION FACTOR DKSA-RELATED"/>
    <property type="match status" value="1"/>
</dbReference>
<keyword evidence="2" id="KW-0863">Zinc-finger</keyword>
<sequence length="148" mass="16897">MSTQTRGMTNERYEELRRILEERREEIAGEVQDKIRNVRTEAGQTSMHRTADVTESSETDIQDDIEFALIQMKAETLGKIGAALGRLERGSYGYCYECGEEITEQRLRALPFAARCKDCEEIQETERNRERVIESRSKAVSLSGAASR</sequence>
<dbReference type="EMBL" id="UINC01006857">
    <property type="protein sequence ID" value="SVA30044.1"/>
    <property type="molecule type" value="Genomic_DNA"/>
</dbReference>
<protein>
    <recommendedName>
        <fullName evidence="5">Zinc finger DksA/TraR C4-type domain-containing protein</fullName>
    </recommendedName>
</protein>
<dbReference type="InterPro" id="IPR000962">
    <property type="entry name" value="Znf_DskA_TraR"/>
</dbReference>
<gene>
    <name evidence="6" type="ORF">METZ01_LOCUS82898</name>
</gene>
<dbReference type="InterPro" id="IPR037187">
    <property type="entry name" value="DnaK_N"/>
</dbReference>
<feature type="compositionally biased region" description="Basic and acidic residues" evidence="4">
    <location>
        <begin position="126"/>
        <end position="137"/>
    </location>
</feature>
<evidence type="ECO:0000256" key="2">
    <source>
        <dbReference type="ARBA" id="ARBA00022771"/>
    </source>
</evidence>
<evidence type="ECO:0000256" key="1">
    <source>
        <dbReference type="ARBA" id="ARBA00022723"/>
    </source>
</evidence>
<organism evidence="6">
    <name type="scientific">marine metagenome</name>
    <dbReference type="NCBI Taxonomy" id="408172"/>
    <lineage>
        <taxon>unclassified sequences</taxon>
        <taxon>metagenomes</taxon>
        <taxon>ecological metagenomes</taxon>
    </lineage>
</organism>
<dbReference type="SUPFAM" id="SSF109635">
    <property type="entry name" value="DnaK suppressor protein DksA, alpha-hairpin domain"/>
    <property type="match status" value="1"/>
</dbReference>
<keyword evidence="1" id="KW-0479">Metal-binding</keyword>
<accession>A0A381UPZ1</accession>
<dbReference type="GO" id="GO:0008270">
    <property type="term" value="F:zinc ion binding"/>
    <property type="evidence" value="ECO:0007669"/>
    <property type="project" value="UniProtKB-KW"/>
</dbReference>
<feature type="domain" description="Zinc finger DksA/TraR C4-type" evidence="5">
    <location>
        <begin position="90"/>
        <end position="124"/>
    </location>
</feature>
<feature type="compositionally biased region" description="Polar residues" evidence="4">
    <location>
        <begin position="138"/>
        <end position="148"/>
    </location>
</feature>
<evidence type="ECO:0000256" key="3">
    <source>
        <dbReference type="ARBA" id="ARBA00022833"/>
    </source>
</evidence>
<keyword evidence="3" id="KW-0862">Zinc</keyword>
<dbReference type="SUPFAM" id="SSF57716">
    <property type="entry name" value="Glucocorticoid receptor-like (DNA-binding domain)"/>
    <property type="match status" value="1"/>
</dbReference>
<reference evidence="6" key="1">
    <citation type="submission" date="2018-05" db="EMBL/GenBank/DDBJ databases">
        <authorList>
            <person name="Lanie J.A."/>
            <person name="Ng W.-L."/>
            <person name="Kazmierczak K.M."/>
            <person name="Andrzejewski T.M."/>
            <person name="Davidsen T.M."/>
            <person name="Wayne K.J."/>
            <person name="Tettelin H."/>
            <person name="Glass J.I."/>
            <person name="Rusch D."/>
            <person name="Podicherti R."/>
            <person name="Tsui H.-C.T."/>
            <person name="Winkler M.E."/>
        </authorList>
    </citation>
    <scope>NUCLEOTIDE SEQUENCE</scope>
</reference>
<dbReference type="PROSITE" id="PS51128">
    <property type="entry name" value="ZF_DKSA_2"/>
    <property type="match status" value="1"/>
</dbReference>
<feature type="region of interest" description="Disordered" evidence="4">
    <location>
        <begin position="39"/>
        <end position="58"/>
    </location>
</feature>
<evidence type="ECO:0000259" key="5">
    <source>
        <dbReference type="Pfam" id="PF01258"/>
    </source>
</evidence>
<evidence type="ECO:0000313" key="6">
    <source>
        <dbReference type="EMBL" id="SVA30044.1"/>
    </source>
</evidence>
<dbReference type="Pfam" id="PF01258">
    <property type="entry name" value="zf-dskA_traR"/>
    <property type="match status" value="1"/>
</dbReference>
<evidence type="ECO:0000256" key="4">
    <source>
        <dbReference type="SAM" id="MobiDB-lite"/>
    </source>
</evidence>
<proteinExistence type="predicted"/>
<dbReference type="Gene3D" id="1.20.120.910">
    <property type="entry name" value="DksA, coiled-coil domain"/>
    <property type="match status" value="1"/>
</dbReference>
<dbReference type="AlphaFoldDB" id="A0A381UPZ1"/>
<feature type="compositionally biased region" description="Polar residues" evidence="4">
    <location>
        <begin position="42"/>
        <end position="54"/>
    </location>
</feature>
<feature type="region of interest" description="Disordered" evidence="4">
    <location>
        <begin position="126"/>
        <end position="148"/>
    </location>
</feature>